<evidence type="ECO:0000313" key="3">
    <source>
        <dbReference type="Proteomes" id="UP001169063"/>
    </source>
</evidence>
<comment type="caution">
    <text evidence="2">The sequence shown here is derived from an EMBL/GenBank/DDBJ whole genome shotgun (WGS) entry which is preliminary data.</text>
</comment>
<name>A0ABT8SPE7_9CAUL</name>
<reference evidence="2" key="1">
    <citation type="submission" date="2023-07" db="EMBL/GenBank/DDBJ databases">
        <title>Brevundimonas soil sp. nov., isolated from the soil of chemical plant.</title>
        <authorList>
            <person name="Wu N."/>
        </authorList>
    </citation>
    <scope>NUCLEOTIDE SEQUENCE</scope>
    <source>
        <strain evidence="2">XZ-24</strain>
    </source>
</reference>
<dbReference type="RefSeq" id="WP_302110844.1">
    <property type="nucleotide sequence ID" value="NZ_JAUKTR010000006.1"/>
</dbReference>
<gene>
    <name evidence="2" type="ORF">Q0812_13340</name>
</gene>
<evidence type="ECO:0000313" key="2">
    <source>
        <dbReference type="EMBL" id="MDO1560413.1"/>
    </source>
</evidence>
<proteinExistence type="predicted"/>
<sequence length="60" mass="6537">MTAKKPYEPPTYGVVNLAIDRRIAGKPPASEEVEAKAEEDPQNKMLSATQNKAAPKRKAT</sequence>
<accession>A0ABT8SPE7</accession>
<protein>
    <submittedName>
        <fullName evidence="2">Uncharacterized protein</fullName>
    </submittedName>
</protein>
<organism evidence="2 3">
    <name type="scientific">Peiella sedimenti</name>
    <dbReference type="NCBI Taxonomy" id="3061083"/>
    <lineage>
        <taxon>Bacteria</taxon>
        <taxon>Pseudomonadati</taxon>
        <taxon>Pseudomonadota</taxon>
        <taxon>Alphaproteobacteria</taxon>
        <taxon>Caulobacterales</taxon>
        <taxon>Caulobacteraceae</taxon>
        <taxon>Peiella</taxon>
    </lineage>
</organism>
<feature type="region of interest" description="Disordered" evidence="1">
    <location>
        <begin position="25"/>
        <end position="60"/>
    </location>
</feature>
<keyword evidence="3" id="KW-1185">Reference proteome</keyword>
<evidence type="ECO:0000256" key="1">
    <source>
        <dbReference type="SAM" id="MobiDB-lite"/>
    </source>
</evidence>
<feature type="compositionally biased region" description="Basic and acidic residues" evidence="1">
    <location>
        <begin position="33"/>
        <end position="42"/>
    </location>
</feature>
<dbReference type="EMBL" id="JAUKTR010000006">
    <property type="protein sequence ID" value="MDO1560413.1"/>
    <property type="molecule type" value="Genomic_DNA"/>
</dbReference>
<dbReference type="Proteomes" id="UP001169063">
    <property type="component" value="Unassembled WGS sequence"/>
</dbReference>